<proteinExistence type="predicted"/>
<evidence type="ECO:0000259" key="3">
    <source>
        <dbReference type="Pfam" id="PF02826"/>
    </source>
</evidence>
<keyword evidence="2" id="KW-0520">NAD</keyword>
<dbReference type="PANTHER" id="PTHR43333:SF1">
    <property type="entry name" value="D-ISOMER SPECIFIC 2-HYDROXYACID DEHYDROGENASE NAD-BINDING DOMAIN-CONTAINING PROTEIN"/>
    <property type="match status" value="1"/>
</dbReference>
<dbReference type="CDD" id="cd05300">
    <property type="entry name" value="2-Hacid_dh_1"/>
    <property type="match status" value="1"/>
</dbReference>
<dbReference type="Gene3D" id="3.40.50.720">
    <property type="entry name" value="NAD(P)-binding Rossmann-like Domain"/>
    <property type="match status" value="2"/>
</dbReference>
<dbReference type="SUPFAM" id="SSF52283">
    <property type="entry name" value="Formate/glycerate dehydrogenase catalytic domain-like"/>
    <property type="match status" value="1"/>
</dbReference>
<feature type="domain" description="D-isomer specific 2-hydroxyacid dehydrogenase NAD-binding" evidence="3">
    <location>
        <begin position="108"/>
        <end position="278"/>
    </location>
</feature>
<evidence type="ECO:0000313" key="4">
    <source>
        <dbReference type="EMBL" id="BDU73788.1"/>
    </source>
</evidence>
<protein>
    <submittedName>
        <fullName evidence="4">Glyoxylate/hydroxypyruvate reductase A</fullName>
    </submittedName>
</protein>
<evidence type="ECO:0000256" key="1">
    <source>
        <dbReference type="ARBA" id="ARBA00023002"/>
    </source>
</evidence>
<dbReference type="Proteomes" id="UP001238179">
    <property type="component" value="Chromosome"/>
</dbReference>
<dbReference type="KEGG" id="msil:METEAL_29620"/>
<dbReference type="PANTHER" id="PTHR43333">
    <property type="entry name" value="2-HACID_DH_C DOMAIN-CONTAINING PROTEIN"/>
    <property type="match status" value="1"/>
</dbReference>
<keyword evidence="1" id="KW-0560">Oxidoreductase</keyword>
<keyword evidence="5" id="KW-1185">Reference proteome</keyword>
<name>A0AA48H8L5_9BACT</name>
<dbReference type="InterPro" id="IPR006140">
    <property type="entry name" value="D-isomer_DH_NAD-bd"/>
</dbReference>
<gene>
    <name evidence="4" type="ORF">METEAL_29620</name>
</gene>
<organism evidence="4 5">
    <name type="scientific">Mesoterricola silvestris</name>
    <dbReference type="NCBI Taxonomy" id="2927979"/>
    <lineage>
        <taxon>Bacteria</taxon>
        <taxon>Pseudomonadati</taxon>
        <taxon>Acidobacteriota</taxon>
        <taxon>Holophagae</taxon>
        <taxon>Holophagales</taxon>
        <taxon>Holophagaceae</taxon>
        <taxon>Mesoterricola</taxon>
    </lineage>
</organism>
<dbReference type="GO" id="GO:0051287">
    <property type="term" value="F:NAD binding"/>
    <property type="evidence" value="ECO:0007669"/>
    <property type="project" value="InterPro"/>
</dbReference>
<dbReference type="Pfam" id="PF02826">
    <property type="entry name" value="2-Hacid_dh_C"/>
    <property type="match status" value="1"/>
</dbReference>
<evidence type="ECO:0000256" key="2">
    <source>
        <dbReference type="ARBA" id="ARBA00023027"/>
    </source>
</evidence>
<sequence length="314" mass="34438">MNMRKLAVIHHRHMDWVPALREAEPRLDIRGWHPREEGDPAWLAQAEGLFVWKLPEGLAARMPRLAWIQNSGAGVDHLVADPSIPPGVPITRADGQFGFWMARYVAFHLLAGAQRPEECRTAQEARTWNPRLIPEDLTGRAALVVGFGRIGRQIGRALRDLGLEVRGFVRTPRADPEFPLLGTADLPKWLPEARALVLCAPLTPETRGLVDARLLAHGNPGLLLVNVGRGEQVVVPDLLEALDAGRLGGAVLDVFSPEPLAAESPLWSHPKVTVTPHHSGPSTPRAMVPDLLPNLRRFAEGLAVEGGVDRERGY</sequence>
<accession>A0AA48H8L5</accession>
<dbReference type="SUPFAM" id="SSF51735">
    <property type="entry name" value="NAD(P)-binding Rossmann-fold domains"/>
    <property type="match status" value="1"/>
</dbReference>
<dbReference type="InterPro" id="IPR036291">
    <property type="entry name" value="NAD(P)-bd_dom_sf"/>
</dbReference>
<reference evidence="5" key="1">
    <citation type="journal article" date="2023" name="Int. J. Syst. Evol. Microbiol.">
        <title>Mesoterricola silvestris gen. nov., sp. nov., Mesoterricola sediminis sp. nov., Geothrix oryzae sp. nov., Geothrix edaphica sp. nov., Geothrix rubra sp. nov., and Geothrix limicola sp. nov., six novel members of Acidobacteriota isolated from soils.</title>
        <authorList>
            <person name="Itoh H."/>
            <person name="Sugisawa Y."/>
            <person name="Mise K."/>
            <person name="Xu Z."/>
            <person name="Kuniyasu M."/>
            <person name="Ushijima N."/>
            <person name="Kawano K."/>
            <person name="Kobayashi E."/>
            <person name="Shiratori Y."/>
            <person name="Masuda Y."/>
            <person name="Senoo K."/>
        </authorList>
    </citation>
    <scope>NUCLEOTIDE SEQUENCE [LARGE SCALE GENOMIC DNA]</scope>
    <source>
        <strain evidence="5">W79</strain>
    </source>
</reference>
<dbReference type="GO" id="GO:0016491">
    <property type="term" value="F:oxidoreductase activity"/>
    <property type="evidence" value="ECO:0007669"/>
    <property type="project" value="UniProtKB-KW"/>
</dbReference>
<dbReference type="AlphaFoldDB" id="A0AA48H8L5"/>
<evidence type="ECO:0000313" key="5">
    <source>
        <dbReference type="Proteomes" id="UP001238179"/>
    </source>
</evidence>
<dbReference type="EMBL" id="AP027080">
    <property type="protein sequence ID" value="BDU73788.1"/>
    <property type="molecule type" value="Genomic_DNA"/>
</dbReference>